<evidence type="ECO:0000313" key="2">
    <source>
        <dbReference type="Proteomes" id="UP000295717"/>
    </source>
</evidence>
<reference evidence="1 2" key="1">
    <citation type="submission" date="2019-03" db="EMBL/GenBank/DDBJ databases">
        <title>Genomic Encyclopedia of Type Strains, Phase IV (KMG-IV): sequencing the most valuable type-strain genomes for metagenomic binning, comparative biology and taxonomic classification.</title>
        <authorList>
            <person name="Goeker M."/>
        </authorList>
    </citation>
    <scope>NUCLEOTIDE SEQUENCE [LARGE SCALE GENOMIC DNA]</scope>
    <source>
        <strain evidence="1 2">DSM 13587</strain>
    </source>
</reference>
<keyword evidence="2" id="KW-1185">Reference proteome</keyword>
<sequence>MSKDTEPTTTPTLYSVKQLAAAEPALSVGGLREDLFHRHTNGLEASGAVIRRGRRLLLHRERYMAWLIDGRASLRGGERMRKAA</sequence>
<protein>
    <submittedName>
        <fullName evidence="1">Uncharacterized protein</fullName>
    </submittedName>
</protein>
<organism evidence="1 2">
    <name type="scientific">Thiobaca trueperi</name>
    <dbReference type="NCBI Taxonomy" id="127458"/>
    <lineage>
        <taxon>Bacteria</taxon>
        <taxon>Pseudomonadati</taxon>
        <taxon>Pseudomonadota</taxon>
        <taxon>Gammaproteobacteria</taxon>
        <taxon>Chromatiales</taxon>
        <taxon>Chromatiaceae</taxon>
        <taxon>Thiobaca</taxon>
    </lineage>
</organism>
<dbReference type="RefSeq" id="WP_132977675.1">
    <property type="nucleotide sequence ID" value="NZ_SMAO01000006.1"/>
</dbReference>
<comment type="caution">
    <text evidence="1">The sequence shown here is derived from an EMBL/GenBank/DDBJ whole genome shotgun (WGS) entry which is preliminary data.</text>
</comment>
<proteinExistence type="predicted"/>
<dbReference type="EMBL" id="SMAO01000006">
    <property type="protein sequence ID" value="TCT20279.1"/>
    <property type="molecule type" value="Genomic_DNA"/>
</dbReference>
<dbReference type="AlphaFoldDB" id="A0A4R3N0Y7"/>
<evidence type="ECO:0000313" key="1">
    <source>
        <dbReference type="EMBL" id="TCT20279.1"/>
    </source>
</evidence>
<name>A0A4R3N0Y7_9GAMM</name>
<dbReference type="Proteomes" id="UP000295717">
    <property type="component" value="Unassembled WGS sequence"/>
</dbReference>
<accession>A0A4R3N0Y7</accession>
<gene>
    <name evidence="1" type="ORF">EDC35_106206</name>
</gene>